<gene>
    <name evidence="1" type="ORF">DES36_12725</name>
</gene>
<dbReference type="AlphaFoldDB" id="A0A366HWK8"/>
<dbReference type="RefSeq" id="WP_113921837.1">
    <property type="nucleotide sequence ID" value="NZ_QNRX01000027.1"/>
</dbReference>
<dbReference type="EMBL" id="QNRX01000027">
    <property type="protein sequence ID" value="RBP57655.1"/>
    <property type="molecule type" value="Genomic_DNA"/>
</dbReference>
<organism evidence="1 2">
    <name type="scientific">Alkalibaculum bacchi</name>
    <dbReference type="NCBI Taxonomy" id="645887"/>
    <lineage>
        <taxon>Bacteria</taxon>
        <taxon>Bacillati</taxon>
        <taxon>Bacillota</taxon>
        <taxon>Clostridia</taxon>
        <taxon>Eubacteriales</taxon>
        <taxon>Eubacteriaceae</taxon>
        <taxon>Alkalibaculum</taxon>
    </lineage>
</organism>
<keyword evidence="2" id="KW-1185">Reference proteome</keyword>
<name>A0A366HWK8_9FIRM</name>
<sequence length="108" mass="12927">MDKVEKNKKTIIDKKMINQYVQIIKIKIQAFKHKRQAEKERIKTKNQNEHFVSLIEKTKLELEQSKNFFANVTDPDLVDYAAHKILANQYFYNYLLKKAKKENIKAEL</sequence>
<dbReference type="InterPro" id="IPR019644">
    <property type="entry name" value="DUF2508"/>
</dbReference>
<dbReference type="Proteomes" id="UP000253490">
    <property type="component" value="Unassembled WGS sequence"/>
</dbReference>
<protein>
    <submittedName>
        <fullName evidence="1">Uncharacterized protein DUF2508</fullName>
    </submittedName>
</protein>
<reference evidence="1 2" key="1">
    <citation type="submission" date="2018-06" db="EMBL/GenBank/DDBJ databases">
        <title>Genomic Encyclopedia of Type Strains, Phase IV (KMG-IV): sequencing the most valuable type-strain genomes for metagenomic binning, comparative biology and taxonomic classification.</title>
        <authorList>
            <person name="Goeker M."/>
        </authorList>
    </citation>
    <scope>NUCLEOTIDE SEQUENCE [LARGE SCALE GENOMIC DNA]</scope>
    <source>
        <strain evidence="1 2">DSM 22112</strain>
    </source>
</reference>
<dbReference type="Pfam" id="PF10704">
    <property type="entry name" value="DUF2508"/>
    <property type="match status" value="1"/>
</dbReference>
<comment type="caution">
    <text evidence="1">The sequence shown here is derived from an EMBL/GenBank/DDBJ whole genome shotgun (WGS) entry which is preliminary data.</text>
</comment>
<dbReference type="OrthoDB" id="1809893at2"/>
<proteinExistence type="predicted"/>
<evidence type="ECO:0000313" key="1">
    <source>
        <dbReference type="EMBL" id="RBP57655.1"/>
    </source>
</evidence>
<evidence type="ECO:0000313" key="2">
    <source>
        <dbReference type="Proteomes" id="UP000253490"/>
    </source>
</evidence>
<accession>A0A366HWK8</accession>